<keyword evidence="5" id="KW-0046">Antibiotic resistance</keyword>
<comment type="caution">
    <text evidence="7">The sequence shown here is derived from an EMBL/GenBank/DDBJ whole genome shotgun (WGS) entry which is preliminary data.</text>
</comment>
<sequence length="58" mass="5687">MAIIEVRGLRKTYGATVAVDGLDLEIEAGEIFGILGPNGSGSSAGSSASGSESQTGTT</sequence>
<evidence type="ECO:0000256" key="1">
    <source>
        <dbReference type="ARBA" id="ARBA00004202"/>
    </source>
</evidence>
<accession>A0A7Y9GSE4</accession>
<proteinExistence type="predicted"/>
<name>A0A7Y9GSE4_9MICO</name>
<evidence type="ECO:0000313" key="8">
    <source>
        <dbReference type="Proteomes" id="UP000576969"/>
    </source>
</evidence>
<evidence type="ECO:0000256" key="4">
    <source>
        <dbReference type="ARBA" id="ARBA00022840"/>
    </source>
</evidence>
<evidence type="ECO:0000256" key="6">
    <source>
        <dbReference type="SAM" id="MobiDB-lite"/>
    </source>
</evidence>
<dbReference type="GO" id="GO:0005886">
    <property type="term" value="C:plasma membrane"/>
    <property type="evidence" value="ECO:0007669"/>
    <property type="project" value="UniProtKB-SubCell"/>
</dbReference>
<dbReference type="AlphaFoldDB" id="A0A7Y9GSE4"/>
<dbReference type="EMBL" id="JACCBV010000001">
    <property type="protein sequence ID" value="NYE21521.1"/>
    <property type="molecule type" value="Genomic_DNA"/>
</dbReference>
<feature type="compositionally biased region" description="Low complexity" evidence="6">
    <location>
        <begin position="40"/>
        <end position="51"/>
    </location>
</feature>
<dbReference type="SUPFAM" id="SSF52540">
    <property type="entry name" value="P-loop containing nucleoside triphosphate hydrolases"/>
    <property type="match status" value="1"/>
</dbReference>
<keyword evidence="8" id="KW-1185">Reference proteome</keyword>
<keyword evidence="4" id="KW-0067">ATP-binding</keyword>
<feature type="region of interest" description="Disordered" evidence="6">
    <location>
        <begin position="37"/>
        <end position="58"/>
    </location>
</feature>
<evidence type="ECO:0000256" key="2">
    <source>
        <dbReference type="ARBA" id="ARBA00022448"/>
    </source>
</evidence>
<keyword evidence="2" id="KW-0813">Transport</keyword>
<organism evidence="7 8">
    <name type="scientific">Microbacterium immunditiarum</name>
    <dbReference type="NCBI Taxonomy" id="337480"/>
    <lineage>
        <taxon>Bacteria</taxon>
        <taxon>Bacillati</taxon>
        <taxon>Actinomycetota</taxon>
        <taxon>Actinomycetes</taxon>
        <taxon>Micrococcales</taxon>
        <taxon>Microbacteriaceae</taxon>
        <taxon>Microbacterium</taxon>
    </lineage>
</organism>
<evidence type="ECO:0000256" key="3">
    <source>
        <dbReference type="ARBA" id="ARBA00022741"/>
    </source>
</evidence>
<reference evidence="7 8" key="1">
    <citation type="submission" date="2020-07" db="EMBL/GenBank/DDBJ databases">
        <title>Sequencing the genomes of 1000 actinobacteria strains.</title>
        <authorList>
            <person name="Klenk H.-P."/>
        </authorList>
    </citation>
    <scope>NUCLEOTIDE SEQUENCE [LARGE SCALE GENOMIC DNA]</scope>
    <source>
        <strain evidence="7 8">DSM 24662</strain>
    </source>
</reference>
<dbReference type="GO" id="GO:0046677">
    <property type="term" value="P:response to antibiotic"/>
    <property type="evidence" value="ECO:0007669"/>
    <property type="project" value="UniProtKB-KW"/>
</dbReference>
<evidence type="ECO:0000313" key="7">
    <source>
        <dbReference type="EMBL" id="NYE21521.1"/>
    </source>
</evidence>
<dbReference type="PANTHER" id="PTHR42711">
    <property type="entry name" value="ABC TRANSPORTER ATP-BINDING PROTEIN"/>
    <property type="match status" value="1"/>
</dbReference>
<dbReference type="PANTHER" id="PTHR42711:SF16">
    <property type="entry name" value="ABC TRANSPORTER ATP-BINDING PROTEIN"/>
    <property type="match status" value="1"/>
</dbReference>
<keyword evidence="3" id="KW-0547">Nucleotide-binding</keyword>
<comment type="subcellular location">
    <subcellularLocation>
        <location evidence="1">Cell membrane</location>
        <topology evidence="1">Peripheral membrane protein</topology>
    </subcellularLocation>
</comment>
<dbReference type="RefSeq" id="WP_218852976.1">
    <property type="nucleotide sequence ID" value="NZ_JACCBV010000001.1"/>
</dbReference>
<evidence type="ECO:0000256" key="5">
    <source>
        <dbReference type="ARBA" id="ARBA00023251"/>
    </source>
</evidence>
<protein>
    <submittedName>
        <fullName evidence="7">ABC-type multidrug transport system ATPase subunit</fullName>
    </submittedName>
</protein>
<gene>
    <name evidence="7" type="ORF">BJ991_003549</name>
</gene>
<dbReference type="InterPro" id="IPR050763">
    <property type="entry name" value="ABC_transporter_ATP-binding"/>
</dbReference>
<dbReference type="InterPro" id="IPR027417">
    <property type="entry name" value="P-loop_NTPase"/>
</dbReference>
<dbReference type="Gene3D" id="3.40.50.300">
    <property type="entry name" value="P-loop containing nucleotide triphosphate hydrolases"/>
    <property type="match status" value="1"/>
</dbReference>
<dbReference type="Proteomes" id="UP000576969">
    <property type="component" value="Unassembled WGS sequence"/>
</dbReference>
<dbReference type="GO" id="GO:0005524">
    <property type="term" value="F:ATP binding"/>
    <property type="evidence" value="ECO:0007669"/>
    <property type="project" value="UniProtKB-KW"/>
</dbReference>